<keyword evidence="1" id="KW-1133">Transmembrane helix</keyword>
<gene>
    <name evidence="3" type="ORF">FB473_002169</name>
</gene>
<evidence type="ECO:0000259" key="2">
    <source>
        <dbReference type="Pfam" id="PF01882"/>
    </source>
</evidence>
<dbReference type="PANTHER" id="PTHR34351:SF1">
    <property type="entry name" value="SLR1927 PROTEIN"/>
    <property type="match status" value="1"/>
</dbReference>
<sequence length="412" mass="44430">MQPWRRLTPRGRIVALGGLVLAAVSLWLGQRDLFWLGAFGVALVLGSALMVSAPVRGLRHERRIPAQSVPVGTPFTVTLELHAEGRSRPRLLHFEEVVSSALGPRPRFSLSGGVGAWGEEYSYPLTATRRGRHRVGPLLVRSLDPFGLARHDMAFSTSSEVAVAPRVHELGRLVGGAAGTSAEARTSRAGLVGQDDVLVRQYRRGDDVRRVHWRSTARTGDLMVRREEQAWQPATRLLLDNRRDAHAGDGPDNSFEWAVSATASIGLALLSFGATLDLSDADGVLDSHDNDRTVWAQRLLDAMTDEQLSWAPDLMAMARTEHGRRQEEAVAAVLGRLTDADVALLLDLHTGSGSAVAILLDVGTFAGLPHDPATALRAQALTDHGWTVAVADAQTTVPAAWDQLRNAVEAAA</sequence>
<feature type="transmembrane region" description="Helical" evidence="1">
    <location>
        <begin position="34"/>
        <end position="55"/>
    </location>
</feature>
<keyword evidence="4" id="KW-1185">Reference proteome</keyword>
<reference evidence="3 4" key="1">
    <citation type="submission" date="2020-02" db="EMBL/GenBank/DDBJ databases">
        <title>Sequencing the genomes of 1000 actinobacteria strains.</title>
        <authorList>
            <person name="Klenk H.-P."/>
        </authorList>
    </citation>
    <scope>NUCLEOTIDE SEQUENCE [LARGE SCALE GENOMIC DNA]</scope>
    <source>
        <strain evidence="3 4">DSM 19609</strain>
    </source>
</reference>
<feature type="domain" description="DUF58" evidence="2">
    <location>
        <begin position="199"/>
        <end position="277"/>
    </location>
</feature>
<protein>
    <recommendedName>
        <fullName evidence="2">DUF58 domain-containing protein</fullName>
    </recommendedName>
</protein>
<keyword evidence="1" id="KW-0812">Transmembrane</keyword>
<accession>A0ABX0SI01</accession>
<dbReference type="Pfam" id="PF01882">
    <property type="entry name" value="DUF58"/>
    <property type="match status" value="1"/>
</dbReference>
<dbReference type="InterPro" id="IPR002881">
    <property type="entry name" value="DUF58"/>
</dbReference>
<keyword evidence="1" id="KW-0472">Membrane</keyword>
<organism evidence="3 4">
    <name type="scientific">Brooklawnia cerclae</name>
    <dbReference type="NCBI Taxonomy" id="349934"/>
    <lineage>
        <taxon>Bacteria</taxon>
        <taxon>Bacillati</taxon>
        <taxon>Actinomycetota</taxon>
        <taxon>Actinomycetes</taxon>
        <taxon>Propionibacteriales</taxon>
        <taxon>Propionibacteriaceae</taxon>
        <taxon>Brooklawnia</taxon>
    </lineage>
</organism>
<dbReference type="PANTHER" id="PTHR34351">
    <property type="entry name" value="SLR1927 PROTEIN-RELATED"/>
    <property type="match status" value="1"/>
</dbReference>
<dbReference type="RefSeq" id="WP_167167371.1">
    <property type="nucleotide sequence ID" value="NZ_BAAAOO010000007.1"/>
</dbReference>
<evidence type="ECO:0000313" key="4">
    <source>
        <dbReference type="Proteomes" id="UP000749311"/>
    </source>
</evidence>
<proteinExistence type="predicted"/>
<evidence type="ECO:0000256" key="1">
    <source>
        <dbReference type="SAM" id="Phobius"/>
    </source>
</evidence>
<dbReference type="Proteomes" id="UP000749311">
    <property type="component" value="Unassembled WGS sequence"/>
</dbReference>
<feature type="transmembrane region" description="Helical" evidence="1">
    <location>
        <begin position="12"/>
        <end position="28"/>
    </location>
</feature>
<evidence type="ECO:0000313" key="3">
    <source>
        <dbReference type="EMBL" id="NIH57524.1"/>
    </source>
</evidence>
<dbReference type="EMBL" id="JAAMOZ010000001">
    <property type="protein sequence ID" value="NIH57524.1"/>
    <property type="molecule type" value="Genomic_DNA"/>
</dbReference>
<name>A0ABX0SI01_9ACTN</name>
<comment type="caution">
    <text evidence="3">The sequence shown here is derived from an EMBL/GenBank/DDBJ whole genome shotgun (WGS) entry which is preliminary data.</text>
</comment>